<dbReference type="Pfam" id="PF19572">
    <property type="entry name" value="PorV"/>
    <property type="match status" value="1"/>
</dbReference>
<keyword evidence="1" id="KW-0732">Signal</keyword>
<evidence type="ECO:0000256" key="1">
    <source>
        <dbReference type="SAM" id="SignalP"/>
    </source>
</evidence>
<reference evidence="3 4" key="1">
    <citation type="journal article" date="2014" name="Genome Announc.">
        <title>Draft Genome Sequence of Cytophaga fermentans JCM 21142T, a Facultative Anaerobe Isolated from Marine Mud.</title>
        <authorList>
            <person name="Starns D."/>
            <person name="Oshima K."/>
            <person name="Suda W."/>
            <person name="Iino T."/>
            <person name="Yuki M."/>
            <person name="Inoue J."/>
            <person name="Kitamura K."/>
            <person name="Iida T."/>
            <person name="Darby A."/>
            <person name="Hattori M."/>
            <person name="Ohkuma M."/>
        </authorList>
    </citation>
    <scope>NUCLEOTIDE SEQUENCE [LARGE SCALE GENOMIC DNA]</scope>
    <source>
        <strain evidence="3 4">JCM 21142</strain>
    </source>
</reference>
<feature type="domain" description="Type IX secretion system protein PorV" evidence="2">
    <location>
        <begin position="21"/>
        <end position="200"/>
    </location>
</feature>
<dbReference type="Gene3D" id="2.40.160.60">
    <property type="entry name" value="Outer membrane protein transport protein (OMPP1/FadL/TodX)"/>
    <property type="match status" value="1"/>
</dbReference>
<evidence type="ECO:0000313" key="4">
    <source>
        <dbReference type="Proteomes" id="UP000019402"/>
    </source>
</evidence>
<dbReference type="AlphaFoldDB" id="W7Y6Q8"/>
<sequence length="314" mass="34858">MIKKIVISSVLSLMYMTCLSQSASFLTIPLSAKTSALGNTYIAQDNNASIYSNLSAAHLSPQKFALAINYRPWLNATTNDDHLSDISLFYSVNDKNSIALGYKKYNMHTYKTSDDQGNYTGSYDPFEFTFGFGYAHNIGTASALSLSINYLKSNLGQNYSAHTFFFDLGFKSTYEQIDYGLVIRNLGSQLTFDQGSSQLPLSIGGGLAYPLTIYEKHNVTSSLDISYISANQHKGLYSGVGLQYQYNKLLALRCGYRYFDNNIGVSAFTLGGGLHHKGLSFDVAWLISDSILKNNFTVSCVYNLFSRSHETHQH</sequence>
<dbReference type="STRING" id="869213.GCA_000517085_02210"/>
<dbReference type="RefSeq" id="WP_152541788.1">
    <property type="nucleotide sequence ID" value="NZ_BAMD01000033.1"/>
</dbReference>
<evidence type="ECO:0000313" key="3">
    <source>
        <dbReference type="EMBL" id="GAF03932.1"/>
    </source>
</evidence>
<dbReference type="NCBIfam" id="NF033709">
    <property type="entry name" value="PorV_fam"/>
    <property type="match status" value="1"/>
</dbReference>
<dbReference type="eggNOG" id="COG3637">
    <property type="taxonomic scope" value="Bacteria"/>
</dbReference>
<proteinExistence type="predicted"/>
<keyword evidence="4" id="KW-1185">Reference proteome</keyword>
<feature type="signal peptide" evidence="1">
    <location>
        <begin position="1"/>
        <end position="23"/>
    </location>
</feature>
<name>W7Y6Q8_9BACT</name>
<gene>
    <name evidence="3" type="ORF">JCM21142_72621</name>
</gene>
<accession>W7Y6Q8</accession>
<protein>
    <recommendedName>
        <fullName evidence="2">Type IX secretion system protein PorV domain-containing protein</fullName>
    </recommendedName>
</protein>
<dbReference type="EMBL" id="BAMD01000033">
    <property type="protein sequence ID" value="GAF03932.1"/>
    <property type="molecule type" value="Genomic_DNA"/>
</dbReference>
<feature type="chain" id="PRO_5004907203" description="Type IX secretion system protein PorV domain-containing protein" evidence="1">
    <location>
        <begin position="24"/>
        <end position="314"/>
    </location>
</feature>
<dbReference type="Proteomes" id="UP000019402">
    <property type="component" value="Unassembled WGS sequence"/>
</dbReference>
<organism evidence="3 4">
    <name type="scientific">Saccharicrinis fermentans DSM 9555 = JCM 21142</name>
    <dbReference type="NCBI Taxonomy" id="869213"/>
    <lineage>
        <taxon>Bacteria</taxon>
        <taxon>Pseudomonadati</taxon>
        <taxon>Bacteroidota</taxon>
        <taxon>Bacteroidia</taxon>
        <taxon>Marinilabiliales</taxon>
        <taxon>Marinilabiliaceae</taxon>
        <taxon>Saccharicrinis</taxon>
    </lineage>
</organism>
<comment type="caution">
    <text evidence="3">The sequence shown here is derived from an EMBL/GenBank/DDBJ whole genome shotgun (WGS) entry which is preliminary data.</text>
</comment>
<evidence type="ECO:0000259" key="2">
    <source>
        <dbReference type="Pfam" id="PF19572"/>
    </source>
</evidence>
<dbReference type="InterPro" id="IPR045741">
    <property type="entry name" value="PorV"/>
</dbReference>